<evidence type="ECO:0000313" key="3">
    <source>
        <dbReference type="EMBL" id="SDI12698.1"/>
    </source>
</evidence>
<evidence type="ECO:0000313" key="4">
    <source>
        <dbReference type="Proteomes" id="UP000198854"/>
    </source>
</evidence>
<dbReference type="OrthoDB" id="5875302at2"/>
<dbReference type="EMBL" id="FNDD01000075">
    <property type="protein sequence ID" value="SDI12698.1"/>
    <property type="molecule type" value="Genomic_DNA"/>
</dbReference>
<protein>
    <recommendedName>
        <fullName evidence="5">Phage DNA packaging protein, Nu1 subunit of terminase</fullName>
    </recommendedName>
</protein>
<dbReference type="RefSeq" id="WP_093279599.1">
    <property type="nucleotide sequence ID" value="NZ_FNDD01000075.1"/>
</dbReference>
<reference evidence="3 4" key="1">
    <citation type="submission" date="2016-10" db="EMBL/GenBank/DDBJ databases">
        <authorList>
            <person name="de Groot N.N."/>
        </authorList>
    </citation>
    <scope>NUCLEOTIDE SEQUENCE [LARGE SCALE GENOMIC DNA]</scope>
    <source>
        <strain evidence="3 4">CGMCC 1.10228</strain>
    </source>
</reference>
<accession>A0A1G8I1C4</accession>
<evidence type="ECO:0000256" key="2">
    <source>
        <dbReference type="SAM" id="MobiDB-lite"/>
    </source>
</evidence>
<dbReference type="STRING" id="861298.SAMN04488136_1753"/>
<proteinExistence type="predicted"/>
<evidence type="ECO:0000256" key="1">
    <source>
        <dbReference type="SAM" id="Coils"/>
    </source>
</evidence>
<feature type="coiled-coil region" evidence="1">
    <location>
        <begin position="72"/>
        <end position="101"/>
    </location>
</feature>
<evidence type="ECO:0008006" key="5">
    <source>
        <dbReference type="Google" id="ProtNLM"/>
    </source>
</evidence>
<keyword evidence="4" id="KW-1185">Reference proteome</keyword>
<organism evidence="3 4">
    <name type="scientific">Vibrio xiamenensis</name>
    <dbReference type="NCBI Taxonomy" id="861298"/>
    <lineage>
        <taxon>Bacteria</taxon>
        <taxon>Pseudomonadati</taxon>
        <taxon>Pseudomonadota</taxon>
        <taxon>Gammaproteobacteria</taxon>
        <taxon>Vibrionales</taxon>
        <taxon>Vibrionaceae</taxon>
        <taxon>Vibrio</taxon>
    </lineage>
</organism>
<name>A0A1G8I1C4_9VIBR</name>
<dbReference type="AlphaFoldDB" id="A0A1G8I1C4"/>
<feature type="region of interest" description="Disordered" evidence="2">
    <location>
        <begin position="173"/>
        <end position="194"/>
    </location>
</feature>
<gene>
    <name evidence="3" type="ORF">SAMN04488136_1753</name>
</gene>
<keyword evidence="1" id="KW-0175">Coiled coil</keyword>
<dbReference type="Proteomes" id="UP000198854">
    <property type="component" value="Unassembled WGS sequence"/>
</dbReference>
<sequence>MSTLFNPDKKFTQSDIATLLGISDRQVRTLTKQGILPAAKGRDGINPLECIHRYITYKSQVKTDESKPETDLDDDSEAMAKLEQKLKLEKLKENVAMMRAKRVLFEKSYGPIDVISETLQQLASKLGTIHEGLIPKLKKVWQDMPPEAIEVIEKELTKASNECADVQPDISDYIEGDPEDGPAWLKELEESSSG</sequence>